<evidence type="ECO:0000256" key="1">
    <source>
        <dbReference type="SAM" id="MobiDB-lite"/>
    </source>
</evidence>
<dbReference type="EMBL" id="AP019376">
    <property type="protein sequence ID" value="BBH87296.1"/>
    <property type="molecule type" value="Genomic_DNA"/>
</dbReference>
<feature type="region of interest" description="Disordered" evidence="1">
    <location>
        <begin position="1"/>
        <end position="31"/>
    </location>
</feature>
<reference evidence="2" key="1">
    <citation type="submission" date="2018-12" db="EMBL/GenBank/DDBJ databases">
        <title>Novel natural products biosynthetic potential of the class Ktedonobacteria.</title>
        <authorList>
            <person name="Zheng Y."/>
            <person name="Saitou A."/>
            <person name="Wang C.M."/>
            <person name="Toyoda A."/>
            <person name="Minakuchi Y."/>
            <person name="Sekiguchi Y."/>
            <person name="Ueda K."/>
            <person name="Takano H."/>
            <person name="Sakai Y."/>
            <person name="Yokota A."/>
            <person name="Yabe S."/>
        </authorList>
    </citation>
    <scope>NUCLEOTIDE SEQUENCE</scope>
    <source>
        <strain evidence="2">COM3</strain>
    </source>
</reference>
<gene>
    <name evidence="2" type="ORF">KTC_20470</name>
</gene>
<accession>A0A455SHS6</accession>
<name>A0A455SHS6_9CHLR</name>
<sequence>MQKEESPKSMAQRRVYGGAKGRRKKPSASRQNGIWLVACASPYKTHSCLEYDQYELVALSFIETGQKAGQDGGNIPDKQAEPTH</sequence>
<evidence type="ECO:0000313" key="2">
    <source>
        <dbReference type="EMBL" id="BBH87296.1"/>
    </source>
</evidence>
<protein>
    <submittedName>
        <fullName evidence="2">Uncharacterized protein</fullName>
    </submittedName>
</protein>
<organism evidence="2">
    <name type="scientific">Thermosporothrix sp. COM3</name>
    <dbReference type="NCBI Taxonomy" id="2490863"/>
    <lineage>
        <taxon>Bacteria</taxon>
        <taxon>Bacillati</taxon>
        <taxon>Chloroflexota</taxon>
        <taxon>Ktedonobacteria</taxon>
        <taxon>Ktedonobacterales</taxon>
        <taxon>Thermosporotrichaceae</taxon>
        <taxon>Thermosporothrix</taxon>
    </lineage>
</organism>
<dbReference type="AlphaFoldDB" id="A0A455SHS6"/>
<proteinExistence type="predicted"/>